<sequence>MPFCLPRLFSCLGLGLCLSQAALAAQADTRFEIALGGDRLGRITHAAQGSTRDLTLLLDSTPFGVFDGSYAGRTVTTGPVARHSGRTRSTRKSRDVSMRTERGELRAVTLSPEAERTALTDADAVSGPVLDPVDAFGRLLETGACPDGLRIYDGRRVGLLTLEQARREGTRITCRAGYRVTAGPGYLEPLGVSRLSVELTYDTGSGDWRLLRIAARSGPFGLVLDRAAEG</sequence>
<keyword evidence="4" id="KW-1185">Reference proteome</keyword>
<dbReference type="eggNOG" id="ENOG5032RQD">
    <property type="taxonomic scope" value="Bacteria"/>
</dbReference>
<dbReference type="Proteomes" id="UP000025047">
    <property type="component" value="Unassembled WGS sequence"/>
</dbReference>
<dbReference type="EMBL" id="APGJ01000007">
    <property type="protein sequence ID" value="EYD70569.1"/>
    <property type="molecule type" value="Genomic_DNA"/>
</dbReference>
<accession>A0A017H9Y9</accession>
<protein>
    <recommendedName>
        <fullName evidence="5">DUF3108 domain-containing protein</fullName>
    </recommendedName>
</protein>
<comment type="caution">
    <text evidence="3">The sequence shown here is derived from an EMBL/GenBank/DDBJ whole genome shotgun (WGS) entry which is preliminary data.</text>
</comment>
<proteinExistence type="predicted"/>
<feature type="region of interest" description="Disordered" evidence="1">
    <location>
        <begin position="77"/>
        <end position="99"/>
    </location>
</feature>
<gene>
    <name evidence="3" type="ORF">Lokhon_02203</name>
</gene>
<dbReference type="STRING" id="1122180.Lokhon_02203"/>
<reference evidence="3 4" key="1">
    <citation type="submission" date="2013-03" db="EMBL/GenBank/DDBJ databases">
        <authorList>
            <person name="Fiebig A."/>
            <person name="Goeker M."/>
            <person name="Klenk H.-P.P."/>
        </authorList>
    </citation>
    <scope>NUCLEOTIDE SEQUENCE [LARGE SCALE GENOMIC DNA]</scope>
    <source>
        <strain evidence="3 4">DSM 17492</strain>
    </source>
</reference>
<evidence type="ECO:0000256" key="1">
    <source>
        <dbReference type="SAM" id="MobiDB-lite"/>
    </source>
</evidence>
<evidence type="ECO:0008006" key="5">
    <source>
        <dbReference type="Google" id="ProtNLM"/>
    </source>
</evidence>
<keyword evidence="2" id="KW-0732">Signal</keyword>
<dbReference type="OrthoDB" id="7723416at2"/>
<evidence type="ECO:0000313" key="4">
    <source>
        <dbReference type="Proteomes" id="UP000025047"/>
    </source>
</evidence>
<feature type="chain" id="PRO_5001492602" description="DUF3108 domain-containing protein" evidence="2">
    <location>
        <begin position="25"/>
        <end position="230"/>
    </location>
</feature>
<dbReference type="AlphaFoldDB" id="A0A017H9Y9"/>
<evidence type="ECO:0000256" key="2">
    <source>
        <dbReference type="SAM" id="SignalP"/>
    </source>
</evidence>
<organism evidence="3 4">
    <name type="scientific">Limimaricola hongkongensis DSM 17492</name>
    <dbReference type="NCBI Taxonomy" id="1122180"/>
    <lineage>
        <taxon>Bacteria</taxon>
        <taxon>Pseudomonadati</taxon>
        <taxon>Pseudomonadota</taxon>
        <taxon>Alphaproteobacteria</taxon>
        <taxon>Rhodobacterales</taxon>
        <taxon>Paracoccaceae</taxon>
        <taxon>Limimaricola</taxon>
    </lineage>
</organism>
<dbReference type="RefSeq" id="WP_017929944.1">
    <property type="nucleotide sequence ID" value="NZ_KB823006.1"/>
</dbReference>
<dbReference type="HOGENOM" id="CLU_1203656_0_0_5"/>
<evidence type="ECO:0000313" key="3">
    <source>
        <dbReference type="EMBL" id="EYD70569.1"/>
    </source>
</evidence>
<dbReference type="PATRIC" id="fig|1122180.6.peg.2188"/>
<name>A0A017H9Y9_9RHOB</name>
<feature type="signal peptide" evidence="2">
    <location>
        <begin position="1"/>
        <end position="24"/>
    </location>
</feature>